<comment type="caution">
    <text evidence="1">The sequence shown here is derived from an EMBL/GenBank/DDBJ whole genome shotgun (WGS) entry which is preliminary data.</text>
</comment>
<organism evidence="1 2">
    <name type="scientific">Kribbella shirazensis</name>
    <dbReference type="NCBI Taxonomy" id="1105143"/>
    <lineage>
        <taxon>Bacteria</taxon>
        <taxon>Bacillati</taxon>
        <taxon>Actinomycetota</taxon>
        <taxon>Actinomycetes</taxon>
        <taxon>Propionibacteriales</taxon>
        <taxon>Kribbellaceae</taxon>
        <taxon>Kribbella</taxon>
    </lineage>
</organism>
<evidence type="ECO:0000313" key="2">
    <source>
        <dbReference type="Proteomes" id="UP000555407"/>
    </source>
</evidence>
<reference evidence="1 2" key="1">
    <citation type="submission" date="2020-03" db="EMBL/GenBank/DDBJ databases">
        <title>Sequencing the genomes of 1000 actinobacteria strains.</title>
        <authorList>
            <person name="Klenk H.-P."/>
        </authorList>
    </citation>
    <scope>NUCLEOTIDE SEQUENCE [LARGE SCALE GENOMIC DNA]</scope>
    <source>
        <strain evidence="1 2">DSM 45490</strain>
    </source>
</reference>
<dbReference type="Proteomes" id="UP000555407">
    <property type="component" value="Unassembled WGS sequence"/>
</dbReference>
<dbReference type="InterPro" id="IPR023393">
    <property type="entry name" value="START-like_dom_sf"/>
</dbReference>
<gene>
    <name evidence="1" type="ORF">BJY22_004728</name>
</gene>
<evidence type="ECO:0000313" key="1">
    <source>
        <dbReference type="EMBL" id="NIK59011.1"/>
    </source>
</evidence>
<name>A0A7X5VDX9_9ACTN</name>
<protein>
    <submittedName>
        <fullName evidence="1">Uncharacterized protein</fullName>
    </submittedName>
</protein>
<keyword evidence="2" id="KW-1185">Reference proteome</keyword>
<accession>A0A7X5VDX9</accession>
<sequence>MATGPRTQETGIVTTCEPPHYFQAAFDDPPHRSSTVLVDVVPALRGAHLILTHGGIRHGLIHHYDLFWTAALGRLRQQAEVGT</sequence>
<dbReference type="SUPFAM" id="SSF55961">
    <property type="entry name" value="Bet v1-like"/>
    <property type="match status" value="1"/>
</dbReference>
<proteinExistence type="predicted"/>
<dbReference type="AlphaFoldDB" id="A0A7X5VDX9"/>
<dbReference type="EMBL" id="JAASRO010000001">
    <property type="protein sequence ID" value="NIK59011.1"/>
    <property type="molecule type" value="Genomic_DNA"/>
</dbReference>
<dbReference type="Gene3D" id="3.30.530.20">
    <property type="match status" value="1"/>
</dbReference>